<evidence type="ECO:0000313" key="3">
    <source>
        <dbReference type="Proteomes" id="UP001626550"/>
    </source>
</evidence>
<proteinExistence type="predicted"/>
<sequence length="397" mass="43773">CIYVLQTNGYGQDNVGETPDSTEASRQYQNFQQNAWFYSSSFGQSNSGTETKLDSMDYLGMPQQFSEFFNPQYSSSSEFQSSNTTCYLQQVQERVSNSMPFSTSTPHQGGMNGTETDSSSCEPTLTASSSNTSNQTDKSSLMLTNSPGKDEVGASIKGSNSNYLGREFYFQSSGYNYAHRVDGTETNSPSGATIHYYDSNSMPAYQSRYGLDDEGKKDFFQGIYTNDQSSAYAIENSERIYGALDRFSYYQNSLETQEISPRASDLETALYNPKRLTSGENYPQKGSVYSTKFDNYEVFDGVSLPEASKFPFQGFQLSSEETMDAATSLMLGSLTSSLSSTAPIVQSRSSSYMARSSVCSEEAASPSEALHTGDNNTESNANSDSGQYRIERGRDMF</sequence>
<dbReference type="AlphaFoldDB" id="A0ABD2PXK3"/>
<gene>
    <name evidence="2" type="ORF">Ciccas_010239</name>
</gene>
<protein>
    <submittedName>
        <fullName evidence="2">Uncharacterized protein</fullName>
    </submittedName>
</protein>
<feature type="region of interest" description="Disordered" evidence="1">
    <location>
        <begin position="97"/>
        <end position="154"/>
    </location>
</feature>
<organism evidence="2 3">
    <name type="scientific">Cichlidogyrus casuarinus</name>
    <dbReference type="NCBI Taxonomy" id="1844966"/>
    <lineage>
        <taxon>Eukaryota</taxon>
        <taxon>Metazoa</taxon>
        <taxon>Spiralia</taxon>
        <taxon>Lophotrochozoa</taxon>
        <taxon>Platyhelminthes</taxon>
        <taxon>Monogenea</taxon>
        <taxon>Monopisthocotylea</taxon>
        <taxon>Dactylogyridea</taxon>
        <taxon>Ancyrocephalidae</taxon>
        <taxon>Cichlidogyrus</taxon>
    </lineage>
</organism>
<comment type="caution">
    <text evidence="2">The sequence shown here is derived from an EMBL/GenBank/DDBJ whole genome shotgun (WGS) entry which is preliminary data.</text>
</comment>
<evidence type="ECO:0000256" key="1">
    <source>
        <dbReference type="SAM" id="MobiDB-lite"/>
    </source>
</evidence>
<feature type="compositionally biased region" description="Polar residues" evidence="1">
    <location>
        <begin position="97"/>
        <end position="147"/>
    </location>
</feature>
<dbReference type="EMBL" id="JBJKFK010002386">
    <property type="protein sequence ID" value="KAL3311186.1"/>
    <property type="molecule type" value="Genomic_DNA"/>
</dbReference>
<keyword evidence="3" id="KW-1185">Reference proteome</keyword>
<feature type="non-terminal residue" evidence="2">
    <location>
        <position position="1"/>
    </location>
</feature>
<accession>A0ABD2PXK3</accession>
<evidence type="ECO:0000313" key="2">
    <source>
        <dbReference type="EMBL" id="KAL3311186.1"/>
    </source>
</evidence>
<reference evidence="2 3" key="1">
    <citation type="submission" date="2024-11" db="EMBL/GenBank/DDBJ databases">
        <title>Adaptive evolution of stress response genes in parasites aligns with host niche diversity.</title>
        <authorList>
            <person name="Hahn C."/>
            <person name="Resl P."/>
        </authorList>
    </citation>
    <scope>NUCLEOTIDE SEQUENCE [LARGE SCALE GENOMIC DNA]</scope>
    <source>
        <strain evidence="2">EGGRZ-B1_66</strain>
        <tissue evidence="2">Body</tissue>
    </source>
</reference>
<feature type="compositionally biased region" description="Polar residues" evidence="1">
    <location>
        <begin position="373"/>
        <end position="386"/>
    </location>
</feature>
<feature type="region of interest" description="Disordered" evidence="1">
    <location>
        <begin position="356"/>
        <end position="397"/>
    </location>
</feature>
<dbReference type="Proteomes" id="UP001626550">
    <property type="component" value="Unassembled WGS sequence"/>
</dbReference>
<name>A0ABD2PXK3_9PLAT</name>